<dbReference type="Proteomes" id="UP000077469">
    <property type="component" value="Chromosome"/>
</dbReference>
<proteinExistence type="predicted"/>
<keyword evidence="1" id="KW-0732">Signal</keyword>
<evidence type="ECO:0000313" key="3">
    <source>
        <dbReference type="EMBL" id="AJC74886.1"/>
    </source>
</evidence>
<dbReference type="PaxDb" id="1123384-AJ81_08890"/>
<keyword evidence="4" id="KW-1185">Reference proteome</keyword>
<dbReference type="InterPro" id="IPR036465">
    <property type="entry name" value="vWFA_dom_sf"/>
</dbReference>
<feature type="domain" description="VWFA" evidence="2">
    <location>
        <begin position="104"/>
        <end position="297"/>
    </location>
</feature>
<evidence type="ECO:0000259" key="2">
    <source>
        <dbReference type="PROSITE" id="PS50234"/>
    </source>
</evidence>
<dbReference type="Gene3D" id="3.40.50.410">
    <property type="entry name" value="von Willebrand factor, type A domain"/>
    <property type="match status" value="1"/>
</dbReference>
<evidence type="ECO:0000256" key="1">
    <source>
        <dbReference type="SAM" id="SignalP"/>
    </source>
</evidence>
<dbReference type="PATRIC" id="fig|1123384.7.peg.1784"/>
<organism evidence="3 4">
    <name type="scientific">Pseudothermotoga hypogea DSM 11164 = NBRC 106472</name>
    <dbReference type="NCBI Taxonomy" id="1123384"/>
    <lineage>
        <taxon>Bacteria</taxon>
        <taxon>Thermotogati</taxon>
        <taxon>Thermotogota</taxon>
        <taxon>Thermotogae</taxon>
        <taxon>Thermotogales</taxon>
        <taxon>Thermotogaceae</taxon>
        <taxon>Pseudothermotoga</taxon>
    </lineage>
</organism>
<name>A0A0X1KUJ2_9THEM</name>
<accession>A0A0X1KUJ2</accession>
<reference evidence="3 4" key="1">
    <citation type="submission" date="2014-01" db="EMBL/GenBank/DDBJ databases">
        <title>Genome sequencing of Thermotog hypogea.</title>
        <authorList>
            <person name="Zhang X."/>
            <person name="Alvare G."/>
            <person name="Fristensky B."/>
            <person name="Chen L."/>
            <person name="Suen T."/>
            <person name="Chen Q."/>
            <person name="Ma K."/>
        </authorList>
    </citation>
    <scope>NUCLEOTIDE SEQUENCE [LARGE SCALE GENOMIC DNA]</scope>
    <source>
        <strain evidence="3 4">DSM 11164</strain>
    </source>
</reference>
<dbReference type="SUPFAM" id="SSF53300">
    <property type="entry name" value="vWA-like"/>
    <property type="match status" value="1"/>
</dbReference>
<dbReference type="RefSeq" id="WP_031502281.1">
    <property type="nucleotide sequence ID" value="NC_022795.1"/>
</dbReference>
<dbReference type="PROSITE" id="PS50234">
    <property type="entry name" value="VWFA"/>
    <property type="match status" value="1"/>
</dbReference>
<dbReference type="AlphaFoldDB" id="A0A0X1KUJ2"/>
<protein>
    <recommendedName>
        <fullName evidence="2">VWFA domain-containing protein</fullName>
    </recommendedName>
</protein>
<dbReference type="STRING" id="1123384.AJ81_08890"/>
<dbReference type="OrthoDB" id="39224at2"/>
<dbReference type="EMBL" id="CP007141">
    <property type="protein sequence ID" value="AJC74886.1"/>
    <property type="molecule type" value="Genomic_DNA"/>
</dbReference>
<dbReference type="InterPro" id="IPR002035">
    <property type="entry name" value="VWF_A"/>
</dbReference>
<sequence>MLRVLSLFFAFFLCLLFATQLQLTHHEVWWPDGLWNALWCSVAVKDNAGNFVRNLKLEDFKITEKAYGRSGELLGEMLVKFDRSDYQFKGRGFWEKSINSDKLDIAFFIDGTGSMEKHIDSIKEQLRNFLNRLIETGTDFRIFISMYDTENEPEWTVPNYVTRFFGPTMLEEIEEAIEEIETEGEWWNLTWGYDAYLWSLNLDWREDARKIVVIITDVYTDSVYGPNWYFASGCVTSMYAVDMAIRDTKIQLYYCQPDEEHMAKTELSENYSPQVNIAVKENNFDKLAERNPLVRRLSWPFNQEEIELKQLPIVDSKYYFAWVSDWRKYSFVSRVEVEIALVATNESVHFVFYPLEKPDGTKTNVWAKNPVVVVKDERGLSLSFRRNVAVHLYKVMGDLDRIAERKIEKDESGAVNFGGIRPGRYYYILYANYGSYLLHRYHHLGYTSSGWIDITVDSITPSEIFAYTYGKAMELYRTKGLLYELENSKIATAEMKSFVKDASKWLEEITQDGITLMEMETIKRFYVGLGSFVNMIGYASTTQERVTQDLEQIVQKATDMVRKAREVIGKLESAKNLILNVTNMFIDVVTTNWSGIAANVTIEQLIDRLVRYVRDELVDDTMNTVYNKLLEVVAQPERILSFFKSNVKTWVKQMLSPSQIGEVVESFVLNDLIYPQFTSHLEEELHELLNTSKTFVQENYEKYWDFYKRSELMRKSFEEMRKSLMGNLFDVSYKALTDKGPIDNWQSVLLVFQETIPFVIDLLKLFEVRYPEFREIKEALSTLYQALDAIGTLTKTYEVALKVDYLNREFHQRVGSMSEAVYQFK</sequence>
<evidence type="ECO:0000313" key="4">
    <source>
        <dbReference type="Proteomes" id="UP000077469"/>
    </source>
</evidence>
<dbReference type="KEGG" id="phy:AJ81_08890"/>
<gene>
    <name evidence="3" type="ORF">AJ81_08890</name>
</gene>
<feature type="chain" id="PRO_5006945831" description="VWFA domain-containing protein" evidence="1">
    <location>
        <begin position="19"/>
        <end position="825"/>
    </location>
</feature>
<feature type="signal peptide" evidence="1">
    <location>
        <begin position="1"/>
        <end position="18"/>
    </location>
</feature>